<reference evidence="3 4" key="1">
    <citation type="submission" date="2020-02" db="EMBL/GenBank/DDBJ databases">
        <title>Full genome sequence of Nocardioides sp. R-3366.</title>
        <authorList>
            <person name="Im W.-T."/>
        </authorList>
    </citation>
    <scope>NUCLEOTIDE SEQUENCE [LARGE SCALE GENOMIC DNA]</scope>
    <source>
        <strain evidence="3 4">R-3366</strain>
    </source>
</reference>
<dbReference type="SUPFAM" id="SSF51735">
    <property type="entry name" value="NAD(P)-binding Rossmann-fold domains"/>
    <property type="match status" value="1"/>
</dbReference>
<dbReference type="Gene3D" id="3.40.50.720">
    <property type="entry name" value="NAD(P)-binding Rossmann-like Domain"/>
    <property type="match status" value="1"/>
</dbReference>
<evidence type="ECO:0000313" key="3">
    <source>
        <dbReference type="EMBL" id="QIG45380.1"/>
    </source>
</evidence>
<dbReference type="AlphaFoldDB" id="A0A6G6WJY3"/>
<feature type="domain" description="NAD-dependent epimerase/dehydratase" evidence="2">
    <location>
        <begin position="76"/>
        <end position="208"/>
    </location>
</feature>
<feature type="chain" id="PRO_5039169964" evidence="1">
    <location>
        <begin position="19"/>
        <end position="325"/>
    </location>
</feature>
<evidence type="ECO:0000313" key="4">
    <source>
        <dbReference type="Proteomes" id="UP000502996"/>
    </source>
</evidence>
<gene>
    <name evidence="3" type="ORF">G5V58_23850</name>
</gene>
<protein>
    <submittedName>
        <fullName evidence="3">NAD-dependent epimerase/dehydratase family protein</fullName>
    </submittedName>
</protein>
<dbReference type="Proteomes" id="UP000502996">
    <property type="component" value="Chromosome"/>
</dbReference>
<evidence type="ECO:0000259" key="2">
    <source>
        <dbReference type="Pfam" id="PF01370"/>
    </source>
</evidence>
<dbReference type="EMBL" id="CP049257">
    <property type="protein sequence ID" value="QIG45380.1"/>
    <property type="molecule type" value="Genomic_DNA"/>
</dbReference>
<sequence>MRLLVLGGTVFLSRAVTAAALARGHDVTCAARGTSGSVPDGARLVPVDRAAGLPDLGGGFDAVVDVARLPSWVRAAVSAYPAAHWVFVSTVNVYADDATPGGTPDTLPLVDAQEEDADLAEHPEAYGPMKVACERAVLEGAASAMVVRPGLIVGPEDPTGRFTYWPRRLAAGGEVLAPGDPEDVMQVVDVRDLAEWIVTACEQRTTGTHDGVGEPQPMRELLARCAQGVDAEVSLTWVPQEFLQEQGVEPWAGPDSVPLWLPRPEYDGLPAHDVRPPLAAGLTLRPLTDTTRDTVAWLAADPDAPVTGITPERERALLDAWRARG</sequence>
<evidence type="ECO:0000256" key="1">
    <source>
        <dbReference type="SAM" id="SignalP"/>
    </source>
</evidence>
<dbReference type="InterPro" id="IPR036291">
    <property type="entry name" value="NAD(P)-bd_dom_sf"/>
</dbReference>
<dbReference type="RefSeq" id="WP_165237894.1">
    <property type="nucleotide sequence ID" value="NZ_CP049257.1"/>
</dbReference>
<name>A0A6G6WJY3_9ACTN</name>
<keyword evidence="1" id="KW-0732">Signal</keyword>
<dbReference type="InterPro" id="IPR001509">
    <property type="entry name" value="Epimerase_deHydtase"/>
</dbReference>
<organism evidence="3 4">
    <name type="scientific">Nocardioides anomalus</name>
    <dbReference type="NCBI Taxonomy" id="2712223"/>
    <lineage>
        <taxon>Bacteria</taxon>
        <taxon>Bacillati</taxon>
        <taxon>Actinomycetota</taxon>
        <taxon>Actinomycetes</taxon>
        <taxon>Propionibacteriales</taxon>
        <taxon>Nocardioidaceae</taxon>
        <taxon>Nocardioides</taxon>
    </lineage>
</organism>
<proteinExistence type="predicted"/>
<accession>A0A6G6WJY3</accession>
<dbReference type="Pfam" id="PF01370">
    <property type="entry name" value="Epimerase"/>
    <property type="match status" value="1"/>
</dbReference>
<feature type="signal peptide" evidence="1">
    <location>
        <begin position="1"/>
        <end position="18"/>
    </location>
</feature>
<dbReference type="KEGG" id="nano:G5V58_23850"/>
<keyword evidence="4" id="KW-1185">Reference proteome</keyword>